<reference evidence="7" key="1">
    <citation type="journal article" date="2020" name="Stud. Mycol.">
        <title>101 Dothideomycetes genomes: a test case for predicting lifestyles and emergence of pathogens.</title>
        <authorList>
            <person name="Haridas S."/>
            <person name="Albert R."/>
            <person name="Binder M."/>
            <person name="Bloem J."/>
            <person name="Labutti K."/>
            <person name="Salamov A."/>
            <person name="Andreopoulos B."/>
            <person name="Baker S."/>
            <person name="Barry K."/>
            <person name="Bills G."/>
            <person name="Bluhm B."/>
            <person name="Cannon C."/>
            <person name="Castanera R."/>
            <person name="Culley D."/>
            <person name="Daum C."/>
            <person name="Ezra D."/>
            <person name="Gonzalez J."/>
            <person name="Henrissat B."/>
            <person name="Kuo A."/>
            <person name="Liang C."/>
            <person name="Lipzen A."/>
            <person name="Lutzoni F."/>
            <person name="Magnuson J."/>
            <person name="Mondo S."/>
            <person name="Nolan M."/>
            <person name="Ohm R."/>
            <person name="Pangilinan J."/>
            <person name="Park H.-J."/>
            <person name="Ramirez L."/>
            <person name="Alfaro M."/>
            <person name="Sun H."/>
            <person name="Tritt A."/>
            <person name="Yoshinaga Y."/>
            <person name="Zwiers L.-H."/>
            <person name="Turgeon B."/>
            <person name="Goodwin S."/>
            <person name="Spatafora J."/>
            <person name="Crous P."/>
            <person name="Grigoriev I."/>
        </authorList>
    </citation>
    <scope>NUCLEOTIDE SEQUENCE</scope>
    <source>
        <strain evidence="7">CBS 133067</strain>
    </source>
</reference>
<dbReference type="Proteomes" id="UP000799772">
    <property type="component" value="Unassembled WGS sequence"/>
</dbReference>
<evidence type="ECO:0000256" key="1">
    <source>
        <dbReference type="ARBA" id="ARBA00022801"/>
    </source>
</evidence>
<evidence type="ECO:0000259" key="6">
    <source>
        <dbReference type="PROSITE" id="PS51635"/>
    </source>
</evidence>
<organism evidence="7 8">
    <name type="scientific">Rhizodiscina lignyota</name>
    <dbReference type="NCBI Taxonomy" id="1504668"/>
    <lineage>
        <taxon>Eukaryota</taxon>
        <taxon>Fungi</taxon>
        <taxon>Dikarya</taxon>
        <taxon>Ascomycota</taxon>
        <taxon>Pezizomycotina</taxon>
        <taxon>Dothideomycetes</taxon>
        <taxon>Pleosporomycetidae</taxon>
        <taxon>Aulographales</taxon>
        <taxon>Rhizodiscinaceae</taxon>
        <taxon>Rhizodiscina</taxon>
    </lineage>
</organism>
<feature type="compositionally biased region" description="Polar residues" evidence="5">
    <location>
        <begin position="551"/>
        <end position="573"/>
    </location>
</feature>
<feature type="region of interest" description="Disordered" evidence="5">
    <location>
        <begin position="542"/>
        <end position="601"/>
    </location>
</feature>
<protein>
    <submittedName>
        <fullName evidence="7">FabD/lysophospholipase-like protein</fullName>
    </submittedName>
</protein>
<keyword evidence="1 4" id="KW-0378">Hydrolase</keyword>
<feature type="active site" description="Proton acceptor" evidence="4">
    <location>
        <position position="226"/>
    </location>
</feature>
<dbReference type="GO" id="GO:0046486">
    <property type="term" value="P:glycerolipid metabolic process"/>
    <property type="evidence" value="ECO:0007669"/>
    <property type="project" value="UniProtKB-ARBA"/>
</dbReference>
<keyword evidence="3 4" id="KW-0443">Lipid metabolism</keyword>
<evidence type="ECO:0000256" key="4">
    <source>
        <dbReference type="PROSITE-ProRule" id="PRU01161"/>
    </source>
</evidence>
<evidence type="ECO:0000256" key="3">
    <source>
        <dbReference type="ARBA" id="ARBA00023098"/>
    </source>
</evidence>
<feature type="short sequence motif" description="GXSXG" evidence="4">
    <location>
        <begin position="70"/>
        <end position="74"/>
    </location>
</feature>
<gene>
    <name evidence="7" type="ORF">NA57DRAFT_60778</name>
</gene>
<evidence type="ECO:0000313" key="7">
    <source>
        <dbReference type="EMBL" id="KAF2094138.1"/>
    </source>
</evidence>
<feature type="short sequence motif" description="DGA/G" evidence="4">
    <location>
        <begin position="226"/>
        <end position="228"/>
    </location>
</feature>
<dbReference type="SUPFAM" id="SSF52151">
    <property type="entry name" value="FabD/lysophospholipase-like"/>
    <property type="match status" value="1"/>
</dbReference>
<dbReference type="OrthoDB" id="626167at2759"/>
<accession>A0A9P4M203</accession>
<feature type="short sequence motif" description="GXGXXG" evidence="4">
    <location>
        <begin position="22"/>
        <end position="27"/>
    </location>
</feature>
<dbReference type="GO" id="GO:0016020">
    <property type="term" value="C:membrane"/>
    <property type="evidence" value="ECO:0007669"/>
    <property type="project" value="TreeGrafter"/>
</dbReference>
<dbReference type="EMBL" id="ML978135">
    <property type="protein sequence ID" value="KAF2094138.1"/>
    <property type="molecule type" value="Genomic_DNA"/>
</dbReference>
<proteinExistence type="predicted"/>
<dbReference type="PANTHER" id="PTHR24185:SF1">
    <property type="entry name" value="CALCIUM-INDEPENDENT PHOSPHOLIPASE A2-GAMMA"/>
    <property type="match status" value="1"/>
</dbReference>
<dbReference type="GO" id="GO:0019369">
    <property type="term" value="P:arachidonate metabolic process"/>
    <property type="evidence" value="ECO:0007669"/>
    <property type="project" value="TreeGrafter"/>
</dbReference>
<dbReference type="GO" id="GO:0047499">
    <property type="term" value="F:calcium-independent phospholipase A2 activity"/>
    <property type="evidence" value="ECO:0007669"/>
    <property type="project" value="TreeGrafter"/>
</dbReference>
<comment type="caution">
    <text evidence="7">The sequence shown here is derived from an EMBL/GenBank/DDBJ whole genome shotgun (WGS) entry which is preliminary data.</text>
</comment>
<feature type="compositionally biased region" description="Polar residues" evidence="5">
    <location>
        <begin position="424"/>
        <end position="440"/>
    </location>
</feature>
<dbReference type="PROSITE" id="PS51635">
    <property type="entry name" value="PNPLA"/>
    <property type="match status" value="1"/>
</dbReference>
<dbReference type="InterPro" id="IPR002641">
    <property type="entry name" value="PNPLA_dom"/>
</dbReference>
<feature type="active site" description="Nucleophile" evidence="4">
    <location>
        <position position="72"/>
    </location>
</feature>
<name>A0A9P4M203_9PEZI</name>
<evidence type="ECO:0000256" key="2">
    <source>
        <dbReference type="ARBA" id="ARBA00022963"/>
    </source>
</evidence>
<feature type="domain" description="PNPLA" evidence="6">
    <location>
        <begin position="18"/>
        <end position="239"/>
    </location>
</feature>
<evidence type="ECO:0000256" key="5">
    <source>
        <dbReference type="SAM" id="MobiDB-lite"/>
    </source>
</evidence>
<sequence>MASSLETIQEGWKQQTVLSLDGGGIKGYSTLLILEALFKEIAGIEKLRNGVEQEPQEQLLPCDYFNYIVGTSTGGLIAIMLGRLKMRIDECKDAYRQLSNDIFSRPRNFHRLMARPKYDSTKLENKLQEVIRRYSPRLRDTDKFSWSAPSLQSKTLITCTKKDEYGCVPHIFRTYQEPETIKHDSEWTAADQTSSSDLKIWQVARATCAAPSYFRPIRLQTDTYIDGGVMANNPTTLALHEIKTLFDSESSTRTKPTLALFNTVVNIGTGIREDLIPRRSTTISSNSSADSALRRTLATLWPGNRGIGKAHSDPLLPWSREFDTKVVEDLSKLSQPSPAEQKMTLPYYRFEIAESPLSVLEWDTADIWYIDSIEKGVRDYLSKEEVANRITEVAERLVNFRRLRAKRQKRMSSNSEELPPPGPKSQTTWQSRSSDTNSDAADSGIGTPPDIPTSRRRPQAPRNVSKSSLHVCSAFVPEETISVLSLVKGPWKPKAMFEPLAAYGISLSQLDASVTVMAAVLVTPHITTGAILPSGSLKPLERSVQVRADSTRATTPSSLNSKPRTSESVSTPDRTPEPQNHFAGRNNRFATPVQSYAGSGSNSGKYKKGIVEWLEDHLPISISKDEKRLWVLTYCIQAQQPKKLHCKRRCDLPDGVENQRIKIIQVPRRGPVYITMPEEDDLFSTPIARVQLHGLPAAAKFQKRFRRTRLEMFLFMEDIFRNCQKL</sequence>
<evidence type="ECO:0000313" key="8">
    <source>
        <dbReference type="Proteomes" id="UP000799772"/>
    </source>
</evidence>
<dbReference type="AlphaFoldDB" id="A0A9P4M203"/>
<dbReference type="Gene3D" id="3.40.1090.10">
    <property type="entry name" value="Cytosolic phospholipase A2 catalytic domain"/>
    <property type="match status" value="1"/>
</dbReference>
<dbReference type="GO" id="GO:0016042">
    <property type="term" value="P:lipid catabolic process"/>
    <property type="evidence" value="ECO:0007669"/>
    <property type="project" value="UniProtKB-UniRule"/>
</dbReference>
<keyword evidence="2 4" id="KW-0442">Lipid degradation</keyword>
<keyword evidence="8" id="KW-1185">Reference proteome</keyword>
<dbReference type="PANTHER" id="PTHR24185">
    <property type="entry name" value="CALCIUM-INDEPENDENT PHOSPHOLIPASE A2-GAMMA"/>
    <property type="match status" value="1"/>
</dbReference>
<dbReference type="Pfam" id="PF01734">
    <property type="entry name" value="Patatin"/>
    <property type="match status" value="1"/>
</dbReference>
<feature type="region of interest" description="Disordered" evidence="5">
    <location>
        <begin position="406"/>
        <end position="467"/>
    </location>
</feature>
<dbReference type="InterPro" id="IPR016035">
    <property type="entry name" value="Acyl_Trfase/lysoPLipase"/>
</dbReference>